<organism evidence="7 8">
    <name type="scientific">Tilletiopsis washingtonensis</name>
    <dbReference type="NCBI Taxonomy" id="58919"/>
    <lineage>
        <taxon>Eukaryota</taxon>
        <taxon>Fungi</taxon>
        <taxon>Dikarya</taxon>
        <taxon>Basidiomycota</taxon>
        <taxon>Ustilaginomycotina</taxon>
        <taxon>Exobasidiomycetes</taxon>
        <taxon>Entylomatales</taxon>
        <taxon>Entylomatales incertae sedis</taxon>
        <taxon>Tilletiopsis</taxon>
    </lineage>
</organism>
<evidence type="ECO:0000313" key="8">
    <source>
        <dbReference type="Proteomes" id="UP000245946"/>
    </source>
</evidence>
<dbReference type="RefSeq" id="XP_025597206.1">
    <property type="nucleotide sequence ID" value="XM_025742823.1"/>
</dbReference>
<dbReference type="AlphaFoldDB" id="A0A316Z572"/>
<keyword evidence="8" id="KW-1185">Reference proteome</keyword>
<dbReference type="GeneID" id="37270367"/>
<evidence type="ECO:0000313" key="7">
    <source>
        <dbReference type="EMBL" id="PWN96927.1"/>
    </source>
</evidence>
<dbReference type="InterPro" id="IPR027777">
    <property type="entry name" value="DCTN6"/>
</dbReference>
<evidence type="ECO:0000256" key="6">
    <source>
        <dbReference type="ARBA" id="ARBA00034687"/>
    </source>
</evidence>
<dbReference type="GO" id="GO:0070840">
    <property type="term" value="F:dynein complex binding"/>
    <property type="evidence" value="ECO:0007669"/>
    <property type="project" value="TreeGrafter"/>
</dbReference>
<dbReference type="GO" id="GO:0005869">
    <property type="term" value="C:dynactin complex"/>
    <property type="evidence" value="ECO:0007669"/>
    <property type="project" value="InterPro"/>
</dbReference>
<dbReference type="STRING" id="58919.A0A316Z572"/>
<dbReference type="Proteomes" id="UP000245946">
    <property type="component" value="Unassembled WGS sequence"/>
</dbReference>
<dbReference type="EMBL" id="KZ819297">
    <property type="protein sequence ID" value="PWN96927.1"/>
    <property type="molecule type" value="Genomic_DNA"/>
</dbReference>
<dbReference type="InterPro" id="IPR011004">
    <property type="entry name" value="Trimer_LpxA-like_sf"/>
</dbReference>
<accession>A0A316Z572</accession>
<name>A0A316Z572_9BASI</name>
<keyword evidence="5" id="KW-0206">Cytoskeleton</keyword>
<dbReference type="SUPFAM" id="SSF51161">
    <property type="entry name" value="Trimeric LpxA-like enzymes"/>
    <property type="match status" value="1"/>
</dbReference>
<dbReference type="OrthoDB" id="2355at2759"/>
<keyword evidence="4" id="KW-0963">Cytoplasm</keyword>
<comment type="similarity">
    <text evidence="2">Belongs to the dynactin subunits 5/6 family. Dynactin subunit 6 subfamily.</text>
</comment>
<evidence type="ECO:0000256" key="2">
    <source>
        <dbReference type="ARBA" id="ARBA00007719"/>
    </source>
</evidence>
<sequence>MSREAAAAIVDKLTVGSKVVIAADAELRGTITIGNGCVLHPRASIVALGGPVHLGADCIVEENVRIVNRRSEALMIGESNLFEVGCFIEAAEIGSHNTFEPRCSVASSVRIGSYTSVGATCVLSASPVFPDDAAAILAEAEHGDEGEEVQADAPREERLPDHSVIFGTGAQPQRRLWSGEGVQQQAALHAKHLEYLRQNIPQQHKLRMIT</sequence>
<dbReference type="GO" id="GO:0007052">
    <property type="term" value="P:mitotic spindle organization"/>
    <property type="evidence" value="ECO:0007669"/>
    <property type="project" value="TreeGrafter"/>
</dbReference>
<comment type="function">
    <text evidence="6">Part of the dynactin complex that activates the molecular motor dynein for ultra-processive transport along microtubules.</text>
</comment>
<comment type="subcellular location">
    <subcellularLocation>
        <location evidence="1">Cytoplasm</location>
        <location evidence="1">Cytoskeleton</location>
    </subcellularLocation>
</comment>
<evidence type="ECO:0000256" key="5">
    <source>
        <dbReference type="ARBA" id="ARBA00023212"/>
    </source>
</evidence>
<proteinExistence type="inferred from homology"/>
<dbReference type="Gene3D" id="2.160.10.10">
    <property type="entry name" value="Hexapeptide repeat proteins"/>
    <property type="match status" value="1"/>
</dbReference>
<dbReference type="PANTHER" id="PTHR13072:SF0">
    <property type="entry name" value="DYNACTIN SUBUNIT 6"/>
    <property type="match status" value="1"/>
</dbReference>
<evidence type="ECO:0000256" key="1">
    <source>
        <dbReference type="ARBA" id="ARBA00004245"/>
    </source>
</evidence>
<protein>
    <recommendedName>
        <fullName evidence="3">Dynactin subunit 6</fullName>
    </recommendedName>
</protein>
<dbReference type="PANTHER" id="PTHR13072">
    <property type="entry name" value="DYNACTIN 6"/>
    <property type="match status" value="1"/>
</dbReference>
<gene>
    <name evidence="7" type="ORF">FA09DRAFT_330989</name>
</gene>
<reference evidence="7 8" key="1">
    <citation type="journal article" date="2018" name="Mol. Biol. Evol.">
        <title>Broad Genomic Sampling Reveals a Smut Pathogenic Ancestry of the Fungal Clade Ustilaginomycotina.</title>
        <authorList>
            <person name="Kijpornyongpan T."/>
            <person name="Mondo S.J."/>
            <person name="Barry K."/>
            <person name="Sandor L."/>
            <person name="Lee J."/>
            <person name="Lipzen A."/>
            <person name="Pangilinan J."/>
            <person name="LaButti K."/>
            <person name="Hainaut M."/>
            <person name="Henrissat B."/>
            <person name="Grigoriev I.V."/>
            <person name="Spatafora J.W."/>
            <person name="Aime M.C."/>
        </authorList>
    </citation>
    <scope>NUCLEOTIDE SEQUENCE [LARGE SCALE GENOMIC DNA]</scope>
    <source>
        <strain evidence="7 8">MCA 4186</strain>
    </source>
</reference>
<evidence type="ECO:0000256" key="4">
    <source>
        <dbReference type="ARBA" id="ARBA00022490"/>
    </source>
</evidence>
<evidence type="ECO:0000256" key="3">
    <source>
        <dbReference type="ARBA" id="ARBA00016573"/>
    </source>
</evidence>